<sequence>MTNLDTDYARKVADRLSALVTAHKVAGASLAVLQHGEVVAEAAAGFAHIGAGIEATTETVFQIGSISKVWTATVAMQLVDAGELELDAPIRRVMPQLRLSTDELTEGVTLRHLLSHTSGIDGDFFAETGRGDDNLEKFAALLEGVAANHPLGVTQSYCNAGYSLLGRVLEVVTGVQWDQLMRERLFQPLGLTRTGTLPEEALLHRAAIGHGGDPLTPVPLWGLMRSAGPAGLIHSTPRDVLKFVKLHLDKGVTEDGTRVVSEAAAAQMLQPQVAMPDPYVLGKHWGLGWFLDEWDGAAVYGHDGGTIGQSAFLRVLPEHGLAIVLLTNGGGAATLYHQIFAEIVQELAGVTMRPPVGPSLEQLPFDPAEYVGRYERAGTHMEVQERDGKLLLIMKNVGHLAALAGEQRMELEMETFEKDVFVVMRPELGVHFPVVFYDLPDGSRYLHHGVRANPKVA</sequence>
<dbReference type="PANTHER" id="PTHR46825">
    <property type="entry name" value="D-ALANYL-D-ALANINE-CARBOXYPEPTIDASE/ENDOPEPTIDASE AMPH"/>
    <property type="match status" value="1"/>
</dbReference>
<dbReference type="SUPFAM" id="SSF56601">
    <property type="entry name" value="beta-lactamase/transpeptidase-like"/>
    <property type="match status" value="1"/>
</dbReference>
<protein>
    <recommendedName>
        <fullName evidence="1">Beta-lactamase-related domain-containing protein</fullName>
    </recommendedName>
</protein>
<gene>
    <name evidence="2" type="ORF">GCM10010170_037530</name>
</gene>
<evidence type="ECO:0000313" key="3">
    <source>
        <dbReference type="Proteomes" id="UP001501444"/>
    </source>
</evidence>
<evidence type="ECO:0000313" key="2">
    <source>
        <dbReference type="EMBL" id="GAA2348761.1"/>
    </source>
</evidence>
<accession>A0ABP5TBD5</accession>
<dbReference type="InterPro" id="IPR012338">
    <property type="entry name" value="Beta-lactam/transpept-like"/>
</dbReference>
<evidence type="ECO:0000259" key="1">
    <source>
        <dbReference type="Pfam" id="PF00144"/>
    </source>
</evidence>
<comment type="caution">
    <text evidence="2">The sequence shown here is derived from an EMBL/GenBank/DDBJ whole genome shotgun (WGS) entry which is preliminary data.</text>
</comment>
<reference evidence="3" key="1">
    <citation type="journal article" date="2019" name="Int. J. Syst. Evol. Microbiol.">
        <title>The Global Catalogue of Microorganisms (GCM) 10K type strain sequencing project: providing services to taxonomists for standard genome sequencing and annotation.</title>
        <authorList>
            <consortium name="The Broad Institute Genomics Platform"/>
            <consortium name="The Broad Institute Genome Sequencing Center for Infectious Disease"/>
            <person name="Wu L."/>
            <person name="Ma J."/>
        </authorList>
    </citation>
    <scope>NUCLEOTIDE SEQUENCE [LARGE SCALE GENOMIC DNA]</scope>
    <source>
        <strain evidence="3">JCM 3272</strain>
    </source>
</reference>
<dbReference type="EMBL" id="BAAARV010000027">
    <property type="protein sequence ID" value="GAA2348761.1"/>
    <property type="molecule type" value="Genomic_DNA"/>
</dbReference>
<keyword evidence="3" id="KW-1185">Reference proteome</keyword>
<proteinExistence type="predicted"/>
<name>A0ABP5TBD5_9ACTN</name>
<dbReference type="InterPro" id="IPR001466">
    <property type="entry name" value="Beta-lactam-related"/>
</dbReference>
<organism evidence="2 3">
    <name type="scientific">Dactylosporangium salmoneum</name>
    <dbReference type="NCBI Taxonomy" id="53361"/>
    <lineage>
        <taxon>Bacteria</taxon>
        <taxon>Bacillati</taxon>
        <taxon>Actinomycetota</taxon>
        <taxon>Actinomycetes</taxon>
        <taxon>Micromonosporales</taxon>
        <taxon>Micromonosporaceae</taxon>
        <taxon>Dactylosporangium</taxon>
    </lineage>
</organism>
<dbReference type="Gene3D" id="3.40.710.10">
    <property type="entry name" value="DD-peptidase/beta-lactamase superfamily"/>
    <property type="match status" value="1"/>
</dbReference>
<dbReference type="Pfam" id="PF00144">
    <property type="entry name" value="Beta-lactamase"/>
    <property type="match status" value="1"/>
</dbReference>
<dbReference type="RefSeq" id="WP_344613705.1">
    <property type="nucleotide sequence ID" value="NZ_BAAARV010000027.1"/>
</dbReference>
<dbReference type="InterPro" id="IPR050491">
    <property type="entry name" value="AmpC-like"/>
</dbReference>
<dbReference type="Proteomes" id="UP001501444">
    <property type="component" value="Unassembled WGS sequence"/>
</dbReference>
<dbReference type="PANTHER" id="PTHR46825:SF9">
    <property type="entry name" value="BETA-LACTAMASE-RELATED DOMAIN-CONTAINING PROTEIN"/>
    <property type="match status" value="1"/>
</dbReference>
<feature type="domain" description="Beta-lactamase-related" evidence="1">
    <location>
        <begin position="13"/>
        <end position="332"/>
    </location>
</feature>